<dbReference type="GeneID" id="8107297"/>
<dbReference type="HOGENOM" id="CLU_2456288_0_0_1"/>
<name>B8MUZ6_TALSN</name>
<organism evidence="1 2">
    <name type="scientific">Talaromyces stipitatus (strain ATCC 10500 / CBS 375.48 / QM 6759 / NRRL 1006)</name>
    <name type="common">Penicillium stipitatum</name>
    <dbReference type="NCBI Taxonomy" id="441959"/>
    <lineage>
        <taxon>Eukaryota</taxon>
        <taxon>Fungi</taxon>
        <taxon>Dikarya</taxon>
        <taxon>Ascomycota</taxon>
        <taxon>Pezizomycotina</taxon>
        <taxon>Eurotiomycetes</taxon>
        <taxon>Eurotiomycetidae</taxon>
        <taxon>Eurotiales</taxon>
        <taxon>Trichocomaceae</taxon>
        <taxon>Talaromyces</taxon>
        <taxon>Talaromyces sect. Talaromyces</taxon>
    </lineage>
</organism>
<dbReference type="AlphaFoldDB" id="B8MUZ6"/>
<reference evidence="2" key="1">
    <citation type="journal article" date="2015" name="Genome Announc.">
        <title>Genome sequence of the AIDS-associated pathogen Penicillium marneffei (ATCC18224) and its near taxonomic relative Talaromyces stipitatus (ATCC10500).</title>
        <authorList>
            <person name="Nierman W.C."/>
            <person name="Fedorova-Abrams N.D."/>
            <person name="Andrianopoulos A."/>
        </authorList>
    </citation>
    <scope>NUCLEOTIDE SEQUENCE [LARGE SCALE GENOMIC DNA]</scope>
    <source>
        <strain evidence="2">ATCC 10500 / CBS 375.48 / QM 6759 / NRRL 1006</strain>
    </source>
</reference>
<evidence type="ECO:0000313" key="2">
    <source>
        <dbReference type="Proteomes" id="UP000001745"/>
    </source>
</evidence>
<dbReference type="VEuPathDB" id="FungiDB:TSTA_110650"/>
<dbReference type="RefSeq" id="XP_002488642.1">
    <property type="nucleotide sequence ID" value="XM_002488597.1"/>
</dbReference>
<dbReference type="InParanoid" id="B8MUZ6"/>
<gene>
    <name evidence="1" type="ORF">TSTA_110650</name>
</gene>
<proteinExistence type="predicted"/>
<dbReference type="EMBL" id="EQ962661">
    <property type="protein sequence ID" value="EED11886.1"/>
    <property type="molecule type" value="Genomic_DNA"/>
</dbReference>
<dbReference type="OrthoDB" id="3223806at2759"/>
<dbReference type="eggNOG" id="KOG1546">
    <property type="taxonomic scope" value="Eukaryota"/>
</dbReference>
<dbReference type="Proteomes" id="UP000001745">
    <property type="component" value="Unassembled WGS sequence"/>
</dbReference>
<sequence length="89" mass="10184">MWGKKKRTFVGPSTKKTLRPRYQDREGSMAVFPLWTRKEGFGVISIFKGPDNTLYIENDSIPLGETAYFANKPDLRVVKYDGELLPAED</sequence>
<evidence type="ECO:0000313" key="1">
    <source>
        <dbReference type="EMBL" id="EED11886.1"/>
    </source>
</evidence>
<keyword evidence="2" id="KW-1185">Reference proteome</keyword>
<accession>B8MUZ6</accession>
<protein>
    <submittedName>
        <fullName evidence="1">Uncharacterized protein</fullName>
    </submittedName>
</protein>